<dbReference type="PANTHER" id="PTHR43853">
    <property type="entry name" value="3-KETOACYL-COA THIOLASE, PEROXISOMAL"/>
    <property type="match status" value="1"/>
</dbReference>
<dbReference type="GO" id="GO:0006635">
    <property type="term" value="P:fatty acid beta-oxidation"/>
    <property type="evidence" value="ECO:0007669"/>
    <property type="project" value="TreeGrafter"/>
</dbReference>
<dbReference type="InterPro" id="IPR020613">
    <property type="entry name" value="Thiolase_CS"/>
</dbReference>
<dbReference type="Proteomes" id="UP000191040">
    <property type="component" value="Chromosome I"/>
</dbReference>
<evidence type="ECO:0000256" key="2">
    <source>
        <dbReference type="ARBA" id="ARBA00022679"/>
    </source>
</evidence>
<feature type="domain" description="Thiolase N-terminal" evidence="7">
    <location>
        <begin position="5"/>
        <end position="269"/>
    </location>
</feature>
<dbReference type="PROSITE" id="PS00099">
    <property type="entry name" value="THIOLASE_3"/>
    <property type="match status" value="1"/>
</dbReference>
<evidence type="ECO:0000256" key="4">
    <source>
        <dbReference type="ARBA" id="ARBA00024073"/>
    </source>
</evidence>
<feature type="active site" description="Proton acceptor" evidence="5">
    <location>
        <position position="387"/>
    </location>
</feature>
<evidence type="ECO:0000259" key="8">
    <source>
        <dbReference type="Pfam" id="PF02803"/>
    </source>
</evidence>
<dbReference type="PROSITE" id="PS00737">
    <property type="entry name" value="THIOLASE_2"/>
    <property type="match status" value="1"/>
</dbReference>
<dbReference type="InterPro" id="IPR050215">
    <property type="entry name" value="Thiolase-like_sf_Thiolase"/>
</dbReference>
<dbReference type="Pfam" id="PF00108">
    <property type="entry name" value="Thiolase_N"/>
    <property type="match status" value="1"/>
</dbReference>
<dbReference type="InterPro" id="IPR020617">
    <property type="entry name" value="Thiolase_C"/>
</dbReference>
<dbReference type="PANTHER" id="PTHR43853:SF2">
    <property type="entry name" value="3-OXOADIPYL-COA_3-OXO-5,6-DEHYDROSUBERYL-COA THIOLASE"/>
    <property type="match status" value="1"/>
</dbReference>
<dbReference type="STRING" id="1736691.SAMN06295964_1198"/>
<reference evidence="10" key="1">
    <citation type="submission" date="2017-02" db="EMBL/GenBank/DDBJ databases">
        <authorList>
            <person name="Varghese N."/>
            <person name="Submissions S."/>
        </authorList>
    </citation>
    <scope>NUCLEOTIDE SEQUENCE [LARGE SCALE GENOMIC DNA]</scope>
    <source>
        <strain evidence="10">9H-4</strain>
    </source>
</reference>
<organism evidence="9 10">
    <name type="scientific">Aeromicrobium choanae</name>
    <dbReference type="NCBI Taxonomy" id="1736691"/>
    <lineage>
        <taxon>Bacteria</taxon>
        <taxon>Bacillati</taxon>
        <taxon>Actinomycetota</taxon>
        <taxon>Actinomycetes</taxon>
        <taxon>Propionibacteriales</taxon>
        <taxon>Nocardioidaceae</taxon>
        <taxon>Aeromicrobium</taxon>
    </lineage>
</organism>
<evidence type="ECO:0000313" key="9">
    <source>
        <dbReference type="EMBL" id="SKB06136.1"/>
    </source>
</evidence>
<sequence length="402" mass="42208">MPEAVVVASARTPIGRAHKGSLTDVRADDLAAFAASSALEQVPGLDPSLIEDLYLGASNHTGEQSQNLARRVAVLLGRDDLPGVAVNRACASSIQTTRMAFHAIRAGEGEAFLSVGAESVSRFRTPPEGVEHPGFDEARARTARRAEGDDGPWSDPREHGALPDYYIPMGHTAENVAEHSGVSREDQDAFALRSQQQYAAAEESGFNARVITPLTLPDGTVVDRDDSPRPQTTLEKLGQLQPVFRPGGTVTAGNSCPLNDGAAALVVVSDRVAATLDAPLKARVLGTAATGISPEIMGLGPVEATAKVLQRCGLQAADLDVIEINEAFAAQVIASQRALKLDEDKVNVNGGAIALGHPFGMTGARLIGQAMHLLQERDEELALVTLCVGMGQGMALVLQRVA</sequence>
<evidence type="ECO:0000256" key="3">
    <source>
        <dbReference type="ARBA" id="ARBA00023315"/>
    </source>
</evidence>
<dbReference type="EMBL" id="LT796768">
    <property type="protein sequence ID" value="SKB06136.1"/>
    <property type="molecule type" value="Genomic_DNA"/>
</dbReference>
<accession>A0A1T4YWM6</accession>
<dbReference type="AlphaFoldDB" id="A0A1T4YWM6"/>
<evidence type="ECO:0000256" key="5">
    <source>
        <dbReference type="PIRSR" id="PIRSR000429-1"/>
    </source>
</evidence>
<feature type="active site" description="Acyl-thioester intermediate" evidence="5">
    <location>
        <position position="90"/>
    </location>
</feature>
<evidence type="ECO:0000259" key="7">
    <source>
        <dbReference type="Pfam" id="PF00108"/>
    </source>
</evidence>
<dbReference type="GO" id="GO:0010124">
    <property type="term" value="P:phenylacetate catabolic process"/>
    <property type="evidence" value="ECO:0007669"/>
    <property type="project" value="TreeGrafter"/>
</dbReference>
<dbReference type="OrthoDB" id="4440515at2"/>
<dbReference type="InterPro" id="IPR002155">
    <property type="entry name" value="Thiolase"/>
</dbReference>
<keyword evidence="10" id="KW-1185">Reference proteome</keyword>
<keyword evidence="3 6" id="KW-0012">Acyltransferase</keyword>
<proteinExistence type="inferred from homology"/>
<evidence type="ECO:0000256" key="6">
    <source>
        <dbReference type="RuleBase" id="RU003557"/>
    </source>
</evidence>
<dbReference type="Gene3D" id="3.40.47.10">
    <property type="match status" value="1"/>
</dbReference>
<keyword evidence="2 6" id="KW-0808">Transferase</keyword>
<dbReference type="RefSeq" id="WP_078699307.1">
    <property type="nucleotide sequence ID" value="NZ_LT796768.1"/>
</dbReference>
<gene>
    <name evidence="9" type="ORF">SAMN06295964_1198</name>
</gene>
<dbReference type="FunFam" id="3.40.47.10:FF:000013">
    <property type="entry name" value="Acetyl-CoA acetyltransferase"/>
    <property type="match status" value="1"/>
</dbReference>
<evidence type="ECO:0000256" key="1">
    <source>
        <dbReference type="ARBA" id="ARBA00010982"/>
    </source>
</evidence>
<name>A0A1T4YWM6_9ACTN</name>
<feature type="active site" description="Proton acceptor" evidence="5">
    <location>
        <position position="357"/>
    </location>
</feature>
<dbReference type="NCBIfam" id="TIGR01930">
    <property type="entry name" value="AcCoA-C-Actrans"/>
    <property type="match status" value="1"/>
</dbReference>
<dbReference type="InterPro" id="IPR016039">
    <property type="entry name" value="Thiolase-like"/>
</dbReference>
<dbReference type="GO" id="GO:0005737">
    <property type="term" value="C:cytoplasm"/>
    <property type="evidence" value="ECO:0007669"/>
    <property type="project" value="UniProtKB-ARBA"/>
</dbReference>
<comment type="similarity">
    <text evidence="1 6">Belongs to the thiolase-like superfamily. Thiolase family.</text>
</comment>
<dbReference type="PIRSF" id="PIRSF000429">
    <property type="entry name" value="Ac-CoA_Ac_transf"/>
    <property type="match status" value="1"/>
</dbReference>
<dbReference type="GO" id="GO:0003988">
    <property type="term" value="F:acetyl-CoA C-acyltransferase activity"/>
    <property type="evidence" value="ECO:0007669"/>
    <property type="project" value="UniProtKB-EC"/>
</dbReference>
<protein>
    <recommendedName>
        <fullName evidence="4">acetyl-CoA C-acyltransferase</fullName>
        <ecNumber evidence="4">2.3.1.16</ecNumber>
    </recommendedName>
</protein>
<feature type="domain" description="Thiolase C-terminal" evidence="8">
    <location>
        <begin position="280"/>
        <end position="400"/>
    </location>
</feature>
<dbReference type="InterPro" id="IPR020610">
    <property type="entry name" value="Thiolase_AS"/>
</dbReference>
<dbReference type="InterPro" id="IPR020616">
    <property type="entry name" value="Thiolase_N"/>
</dbReference>
<evidence type="ECO:0000313" key="10">
    <source>
        <dbReference type="Proteomes" id="UP000191040"/>
    </source>
</evidence>
<dbReference type="CDD" id="cd00751">
    <property type="entry name" value="thiolase"/>
    <property type="match status" value="1"/>
</dbReference>
<dbReference type="Pfam" id="PF02803">
    <property type="entry name" value="Thiolase_C"/>
    <property type="match status" value="1"/>
</dbReference>
<dbReference type="EC" id="2.3.1.16" evidence="4"/>
<dbReference type="SUPFAM" id="SSF53901">
    <property type="entry name" value="Thiolase-like"/>
    <property type="match status" value="2"/>
</dbReference>